<evidence type="ECO:0000259" key="1">
    <source>
        <dbReference type="PROSITE" id="PS50995"/>
    </source>
</evidence>
<dbReference type="RefSeq" id="WP_007474508.1">
    <property type="nucleotide sequence ID" value="NZ_ABCJ01000004.1"/>
</dbReference>
<evidence type="ECO:0000313" key="5">
    <source>
        <dbReference type="Proteomes" id="UP000306825"/>
    </source>
</evidence>
<reference evidence="2 4" key="1">
    <citation type="journal article" date="2011" name="Stand. Genomic Sci.">
        <title>Draft genome sequence of Caminibacter mediatlanticus strain TB-2, an epsilonproteobacterium isolated from a deep-sea hydrothermal vent.</title>
        <authorList>
            <person name="Giovannelli D."/>
            <person name="Ferriera S."/>
            <person name="Johnson J."/>
            <person name="Kravitz S."/>
            <person name="Perez-Rodriguez I."/>
            <person name="Ricci J."/>
            <person name="O'Brien C."/>
            <person name="Voordeckers J.W."/>
            <person name="Bini E."/>
            <person name="Vetriani C."/>
        </authorList>
    </citation>
    <scope>NUCLEOTIDE SEQUENCE [LARGE SCALE GENOMIC DNA]</scope>
    <source>
        <strain evidence="2 4">TB-2</strain>
    </source>
</reference>
<keyword evidence="5" id="KW-1185">Reference proteome</keyword>
<name>A0AAI9AHI7_9BACT</name>
<dbReference type="SUPFAM" id="SSF46785">
    <property type="entry name" value="Winged helix' DNA-binding domain"/>
    <property type="match status" value="1"/>
</dbReference>
<dbReference type="PANTHER" id="PTHR33164">
    <property type="entry name" value="TRANSCRIPTIONAL REGULATOR, MARR FAMILY"/>
    <property type="match status" value="1"/>
</dbReference>
<dbReference type="Pfam" id="PF01047">
    <property type="entry name" value="MarR"/>
    <property type="match status" value="1"/>
</dbReference>
<protein>
    <submittedName>
        <fullName evidence="2 3">Transcriptional regulator</fullName>
    </submittedName>
</protein>
<dbReference type="InterPro" id="IPR000835">
    <property type="entry name" value="HTH_MarR-typ"/>
</dbReference>
<organism evidence="2 4">
    <name type="scientific">Caminibacter mediatlanticus TB-2</name>
    <dbReference type="NCBI Taxonomy" id="391592"/>
    <lineage>
        <taxon>Bacteria</taxon>
        <taxon>Pseudomonadati</taxon>
        <taxon>Campylobacterota</taxon>
        <taxon>Epsilonproteobacteria</taxon>
        <taxon>Nautiliales</taxon>
        <taxon>Nautiliaceae</taxon>
        <taxon>Caminibacter</taxon>
    </lineage>
</organism>
<dbReference type="InterPro" id="IPR036388">
    <property type="entry name" value="WH-like_DNA-bd_sf"/>
</dbReference>
<feature type="domain" description="HTH marR-type" evidence="1">
    <location>
        <begin position="6"/>
        <end position="135"/>
    </location>
</feature>
<dbReference type="EMBL" id="ABCJ01000004">
    <property type="protein sequence ID" value="EDM23625.1"/>
    <property type="molecule type" value="Genomic_DNA"/>
</dbReference>
<evidence type="ECO:0000313" key="4">
    <source>
        <dbReference type="Proteomes" id="UP000003288"/>
    </source>
</evidence>
<dbReference type="Proteomes" id="UP000003288">
    <property type="component" value="Unassembled WGS sequence"/>
</dbReference>
<reference evidence="3 5" key="2">
    <citation type="submission" date="2019-05" db="EMBL/GenBank/DDBJ databases">
        <title>A comparative analysis of the Nautiliaceae.</title>
        <authorList>
            <person name="Grosche A."/>
            <person name="Smedile F."/>
            <person name="Vetriani C."/>
        </authorList>
    </citation>
    <scope>NUCLEOTIDE SEQUENCE [LARGE SCALE GENOMIC DNA]</scope>
    <source>
        <strain evidence="3 5">TB-2</strain>
    </source>
</reference>
<dbReference type="AlphaFoldDB" id="A0AAI9AHI7"/>
<dbReference type="InterPro" id="IPR039422">
    <property type="entry name" value="MarR/SlyA-like"/>
</dbReference>
<dbReference type="PROSITE" id="PS50995">
    <property type="entry name" value="HTH_MARR_2"/>
    <property type="match status" value="1"/>
</dbReference>
<dbReference type="Gene3D" id="1.10.10.10">
    <property type="entry name" value="Winged helix-like DNA-binding domain superfamily/Winged helix DNA-binding domain"/>
    <property type="match status" value="1"/>
</dbReference>
<gene>
    <name evidence="2" type="ORF">CMTB2_05052</name>
    <name evidence="3" type="ORF">FE773_01190</name>
</gene>
<dbReference type="Proteomes" id="UP000306825">
    <property type="component" value="Chromosome"/>
</dbReference>
<dbReference type="PANTHER" id="PTHR33164:SF43">
    <property type="entry name" value="HTH-TYPE TRANSCRIPTIONAL REPRESSOR YETL"/>
    <property type="match status" value="1"/>
</dbReference>
<dbReference type="GO" id="GO:0006950">
    <property type="term" value="P:response to stress"/>
    <property type="evidence" value="ECO:0007669"/>
    <property type="project" value="TreeGrafter"/>
</dbReference>
<dbReference type="EMBL" id="CP040463">
    <property type="protein sequence ID" value="QCT93842.1"/>
    <property type="molecule type" value="Genomic_DNA"/>
</dbReference>
<dbReference type="SMART" id="SM00347">
    <property type="entry name" value="HTH_MARR"/>
    <property type="match status" value="1"/>
</dbReference>
<dbReference type="InterPro" id="IPR036390">
    <property type="entry name" value="WH_DNA-bd_sf"/>
</dbReference>
<evidence type="ECO:0000313" key="3">
    <source>
        <dbReference type="EMBL" id="QCT93842.1"/>
    </source>
</evidence>
<evidence type="ECO:0000313" key="2">
    <source>
        <dbReference type="EMBL" id="EDM23625.1"/>
    </source>
</evidence>
<dbReference type="GO" id="GO:0003700">
    <property type="term" value="F:DNA-binding transcription factor activity"/>
    <property type="evidence" value="ECO:0007669"/>
    <property type="project" value="InterPro"/>
</dbReference>
<proteinExistence type="predicted"/>
<accession>A0AAI9AHI7</accession>
<dbReference type="PRINTS" id="PR00598">
    <property type="entry name" value="HTHMARR"/>
</dbReference>
<sequence length="137" mass="15838">MHLTQDNSLGFALTTTLNVLRKKFNSEIKKFDLSSEQFAVLKLIEKEALTPTELSNILKRDKANITRIVNSLEKKEFIQKKKINEKSFEVVITKKGLSNLQKAEKIAVDLNKKIRTILDDKEFECLIKTLNKIKNNF</sequence>